<comment type="similarity">
    <text evidence="1">Belongs to the WAPL family.</text>
</comment>
<evidence type="ECO:0000256" key="2">
    <source>
        <dbReference type="SAM" id="MobiDB-lite"/>
    </source>
</evidence>
<feature type="region of interest" description="Disordered" evidence="2">
    <location>
        <begin position="141"/>
        <end position="172"/>
    </location>
</feature>
<reference evidence="4 5" key="1">
    <citation type="submission" date="2009-12" db="EMBL/GenBank/DDBJ databases">
        <title>The draft genome of Batrachochytrium dendrobatidis.</title>
        <authorList>
            <consortium name="US DOE Joint Genome Institute (JGI-PGF)"/>
            <person name="Kuo A."/>
            <person name="Salamov A."/>
            <person name="Schmutz J."/>
            <person name="Lucas S."/>
            <person name="Pitluck S."/>
            <person name="Rosenblum E."/>
            <person name="Stajich J."/>
            <person name="Eisen M."/>
            <person name="Grigoriev I.V."/>
        </authorList>
    </citation>
    <scope>NUCLEOTIDE SEQUENCE [LARGE SCALE GENOMIC DNA]</scope>
    <source>
        <strain evidence="5">JAM81 / FGSC 10211</strain>
    </source>
</reference>
<dbReference type="HOGENOM" id="CLU_313074_0_0_1"/>
<name>F4NT18_BATDJ</name>
<dbReference type="OrthoDB" id="78088at2759"/>
<feature type="region of interest" description="Disordered" evidence="2">
    <location>
        <begin position="34"/>
        <end position="68"/>
    </location>
</feature>
<dbReference type="InterPro" id="IPR012502">
    <property type="entry name" value="WAPL_dom"/>
</dbReference>
<keyword evidence="5" id="KW-1185">Reference proteome</keyword>
<feature type="domain" description="WAPL" evidence="3">
    <location>
        <begin position="450"/>
        <end position="558"/>
    </location>
</feature>
<organism evidence="4 5">
    <name type="scientific">Batrachochytrium dendrobatidis (strain JAM81 / FGSC 10211)</name>
    <name type="common">Frog chytrid fungus</name>
    <dbReference type="NCBI Taxonomy" id="684364"/>
    <lineage>
        <taxon>Eukaryota</taxon>
        <taxon>Fungi</taxon>
        <taxon>Fungi incertae sedis</taxon>
        <taxon>Chytridiomycota</taxon>
        <taxon>Chytridiomycota incertae sedis</taxon>
        <taxon>Chytridiomycetes</taxon>
        <taxon>Rhizophydiales</taxon>
        <taxon>Rhizophydiales incertae sedis</taxon>
        <taxon>Batrachochytrium</taxon>
    </lineage>
</organism>
<dbReference type="Gene3D" id="1.25.10.10">
    <property type="entry name" value="Leucine-rich Repeat Variant"/>
    <property type="match status" value="1"/>
</dbReference>
<dbReference type="RefSeq" id="XP_006675502.1">
    <property type="nucleotide sequence ID" value="XM_006675439.1"/>
</dbReference>
<dbReference type="OMA" id="HRESYSE"/>
<accession>F4NT18</accession>
<dbReference type="PANTHER" id="PTHR22100">
    <property type="entry name" value="WINGS APART-LIKE PROTEIN HOMOLOG"/>
    <property type="match status" value="1"/>
</dbReference>
<gene>
    <name evidence="4" type="ORF">BATDEDRAFT_22214</name>
</gene>
<dbReference type="InterPro" id="IPR039874">
    <property type="entry name" value="WAPL"/>
</dbReference>
<dbReference type="InParanoid" id="F4NT18"/>
<dbReference type="Proteomes" id="UP000007241">
    <property type="component" value="Unassembled WGS sequence"/>
</dbReference>
<evidence type="ECO:0000256" key="1">
    <source>
        <dbReference type="ARBA" id="ARBA00006854"/>
    </source>
</evidence>
<evidence type="ECO:0000313" key="5">
    <source>
        <dbReference type="Proteomes" id="UP000007241"/>
    </source>
</evidence>
<feature type="compositionally biased region" description="Polar residues" evidence="2">
    <location>
        <begin position="51"/>
        <end position="68"/>
    </location>
</feature>
<dbReference type="AlphaFoldDB" id="F4NT18"/>
<dbReference type="InterPro" id="IPR022771">
    <property type="entry name" value="WAPL_C"/>
</dbReference>
<dbReference type="InterPro" id="IPR011989">
    <property type="entry name" value="ARM-like"/>
</dbReference>
<feature type="compositionally biased region" description="Basic and acidic residues" evidence="2">
    <location>
        <begin position="146"/>
        <end position="158"/>
    </location>
</feature>
<dbReference type="EMBL" id="GL882879">
    <property type="protein sequence ID" value="EGF83484.1"/>
    <property type="molecule type" value="Genomic_DNA"/>
</dbReference>
<sequence>MTVTRRSRRTQYAAETANAKPCDESSTIDSIISDSCNTSSMSKNTPDHPLYSSSGRRSMANSTTSTIKNSKKQTAILTTCLSPIKNDIKLSEIGLSAIGFTNPNSDAFDFPSKKTNKLKPTITKTGTFTNNVDASILNKAPADQQHLSKHDIPFEDRHSKSRKKSSLTSSTQDKIVTQSIDDHASHSNIQPPLNDITETCLPSKELKIANPCTASLALECSQPCPDRLVKANQAKLKPLDQSSFSTIPTSSKNSLVEDMSSLGDLDALFNTPVKPDPSLVGAKRVTLLKPSNSASSISSMNSNSAGSVFLENTPKKSTSYNFTANDNDQTPRMRPKNYETKASRPDLDTASCVSVSPSKSVQSDCSLSSMTAPPRTLGGGLRLQCGSSMMSNEFSRSSRVSLRRKSNILTFGNNHTIMPSKSLKIEPTNRLAHMLQDQNNEDNDMGSKIDEGLSSSDEDGRKILSIHELREAGEVKRFKDEMDYFFDGMSASQGLKVRRLTTAELCKKLASSKFVSSIRAHSYTKQLFSLLVVGEDPVMRLYLTFILWILSRDVRNIEPLFFCQELPAAIVMSLTLSKTDDLFLNPPKQKGEKALIEELKHLISTSFRKTSETKYNKVSMFQLSLETLSEVSTVCGPLATRLRVCLAEHNAFSKLVQCLKLSALTDAPGQHDELKIYLRVFEFMTSKCFSNQLSDTDAELLFDWLFKLINHFKAQVQNTNSGQVKLLTQCMRIALHLDRNQAWPTVTSRHDWIRTILQLVVYNSTLSVHDKPIADKNDVSIMSEPVFELSVISISLLVNILESDTNSADLFTTIRLSQDCSMSGACMDDCICSLRLPAIVLIANMLEHCTDSSTKASHIAMLFGCVIKQSKKAKQWMTEKKWSDLAIFAVSLLDDFAQFHEQVVLEHEAVDSADDYGVAQTRNTILTVMNCLKENI</sequence>
<dbReference type="PROSITE" id="PS51271">
    <property type="entry name" value="WAPL"/>
    <property type="match status" value="1"/>
</dbReference>
<protein>
    <recommendedName>
        <fullName evidence="3">WAPL domain-containing protein</fullName>
    </recommendedName>
</protein>
<dbReference type="STRING" id="684364.F4NT18"/>
<proteinExistence type="inferred from homology"/>
<evidence type="ECO:0000259" key="3">
    <source>
        <dbReference type="PROSITE" id="PS51271"/>
    </source>
</evidence>
<dbReference type="PANTHER" id="PTHR22100:SF13">
    <property type="entry name" value="WINGS APART-LIKE PROTEIN HOMOLOG"/>
    <property type="match status" value="1"/>
</dbReference>
<evidence type="ECO:0000313" key="4">
    <source>
        <dbReference type="EMBL" id="EGF83484.1"/>
    </source>
</evidence>
<dbReference type="GeneID" id="18237873"/>
<dbReference type="Pfam" id="PF07814">
    <property type="entry name" value="WAPL"/>
    <property type="match status" value="1"/>
</dbReference>